<dbReference type="InParanoid" id="A0A2K3DTX4"/>
<reference evidence="2 3" key="1">
    <citation type="journal article" date="2007" name="Science">
        <title>The Chlamydomonas genome reveals the evolution of key animal and plant functions.</title>
        <authorList>
            <person name="Merchant S.S."/>
            <person name="Prochnik S.E."/>
            <person name="Vallon O."/>
            <person name="Harris E.H."/>
            <person name="Karpowicz S.J."/>
            <person name="Witman G.B."/>
            <person name="Terry A."/>
            <person name="Salamov A."/>
            <person name="Fritz-Laylin L.K."/>
            <person name="Marechal-Drouard L."/>
            <person name="Marshall W.F."/>
            <person name="Qu L.H."/>
            <person name="Nelson D.R."/>
            <person name="Sanderfoot A.A."/>
            <person name="Spalding M.H."/>
            <person name="Kapitonov V.V."/>
            <person name="Ren Q."/>
            <person name="Ferris P."/>
            <person name="Lindquist E."/>
            <person name="Shapiro H."/>
            <person name="Lucas S.M."/>
            <person name="Grimwood J."/>
            <person name="Schmutz J."/>
            <person name="Cardol P."/>
            <person name="Cerutti H."/>
            <person name="Chanfreau G."/>
            <person name="Chen C.L."/>
            <person name="Cognat V."/>
            <person name="Croft M.T."/>
            <person name="Dent R."/>
            <person name="Dutcher S."/>
            <person name="Fernandez E."/>
            <person name="Fukuzawa H."/>
            <person name="Gonzalez-Ballester D."/>
            <person name="Gonzalez-Halphen D."/>
            <person name="Hallmann A."/>
            <person name="Hanikenne M."/>
            <person name="Hippler M."/>
            <person name="Inwood W."/>
            <person name="Jabbari K."/>
            <person name="Kalanon M."/>
            <person name="Kuras R."/>
            <person name="Lefebvre P.A."/>
            <person name="Lemaire S.D."/>
            <person name="Lobanov A.V."/>
            <person name="Lohr M."/>
            <person name="Manuell A."/>
            <person name="Meier I."/>
            <person name="Mets L."/>
            <person name="Mittag M."/>
            <person name="Mittelmeier T."/>
            <person name="Moroney J.V."/>
            <person name="Moseley J."/>
            <person name="Napoli C."/>
            <person name="Nedelcu A.M."/>
            <person name="Niyogi K."/>
            <person name="Novoselov S.V."/>
            <person name="Paulsen I.T."/>
            <person name="Pazour G."/>
            <person name="Purton S."/>
            <person name="Ral J.P."/>
            <person name="Riano-Pachon D.M."/>
            <person name="Riekhof W."/>
            <person name="Rymarquis L."/>
            <person name="Schroda M."/>
            <person name="Stern D."/>
            <person name="Umen J."/>
            <person name="Willows R."/>
            <person name="Wilson N."/>
            <person name="Zimmer S.L."/>
            <person name="Allmer J."/>
            <person name="Balk J."/>
            <person name="Bisova K."/>
            <person name="Chen C.J."/>
            <person name="Elias M."/>
            <person name="Gendler K."/>
            <person name="Hauser C."/>
            <person name="Lamb M.R."/>
            <person name="Ledford H."/>
            <person name="Long J.C."/>
            <person name="Minagawa J."/>
            <person name="Page M.D."/>
            <person name="Pan J."/>
            <person name="Pootakham W."/>
            <person name="Roje S."/>
            <person name="Rose A."/>
            <person name="Stahlberg E."/>
            <person name="Terauchi A.M."/>
            <person name="Yang P."/>
            <person name="Ball S."/>
            <person name="Bowler C."/>
            <person name="Dieckmann C.L."/>
            <person name="Gladyshev V.N."/>
            <person name="Green P."/>
            <person name="Jorgensen R."/>
            <person name="Mayfield S."/>
            <person name="Mueller-Roeber B."/>
            <person name="Rajamani S."/>
            <person name="Sayre R.T."/>
            <person name="Brokstein P."/>
            <person name="Dubchak I."/>
            <person name="Goodstein D."/>
            <person name="Hornick L."/>
            <person name="Huang Y.W."/>
            <person name="Jhaveri J."/>
            <person name="Luo Y."/>
            <person name="Martinez D."/>
            <person name="Ngau W.C."/>
            <person name="Otillar B."/>
            <person name="Poliakov A."/>
            <person name="Porter A."/>
            <person name="Szajkowski L."/>
            <person name="Werner G."/>
            <person name="Zhou K."/>
            <person name="Grigoriev I.V."/>
            <person name="Rokhsar D.S."/>
            <person name="Grossman A.R."/>
        </authorList>
    </citation>
    <scope>NUCLEOTIDE SEQUENCE [LARGE SCALE GENOMIC DNA]</scope>
    <source>
        <strain evidence="3">CC-503</strain>
    </source>
</reference>
<accession>A0A2K3DTX4</accession>
<sequence length="86" mass="9687">MQQQALSTPATAAAEERPTPGESRGLWCLCRVRGRPTNGMCRIVFERISTFFPFSPWHWVTGPRLVPGSTNFRRVPGEQTFRLVPG</sequence>
<dbReference type="Proteomes" id="UP000006906">
    <property type="component" value="Chromosome 4"/>
</dbReference>
<dbReference type="GeneID" id="66053110"/>
<dbReference type="KEGG" id="cre:CHLRE_04g213002v5"/>
<evidence type="ECO:0000256" key="1">
    <source>
        <dbReference type="SAM" id="MobiDB-lite"/>
    </source>
</evidence>
<dbReference type="Gramene" id="PNW83986">
    <property type="protein sequence ID" value="PNW83986"/>
    <property type="gene ID" value="CHLRE_04g213002v5"/>
</dbReference>
<gene>
    <name evidence="2" type="ORF">CHLRE_04g213002v5</name>
</gene>
<evidence type="ECO:0000313" key="3">
    <source>
        <dbReference type="Proteomes" id="UP000006906"/>
    </source>
</evidence>
<protein>
    <submittedName>
        <fullName evidence="2">Uncharacterized protein</fullName>
    </submittedName>
</protein>
<evidence type="ECO:0000313" key="2">
    <source>
        <dbReference type="EMBL" id="PNW83986.1"/>
    </source>
</evidence>
<keyword evidence="3" id="KW-1185">Reference proteome</keyword>
<dbReference type="EMBL" id="CM008965">
    <property type="protein sequence ID" value="PNW83986.1"/>
    <property type="molecule type" value="Genomic_DNA"/>
</dbReference>
<dbReference type="AlphaFoldDB" id="A0A2K3DTX4"/>
<organism evidence="2 3">
    <name type="scientific">Chlamydomonas reinhardtii</name>
    <name type="common">Chlamydomonas smithii</name>
    <dbReference type="NCBI Taxonomy" id="3055"/>
    <lineage>
        <taxon>Eukaryota</taxon>
        <taxon>Viridiplantae</taxon>
        <taxon>Chlorophyta</taxon>
        <taxon>core chlorophytes</taxon>
        <taxon>Chlorophyceae</taxon>
        <taxon>CS clade</taxon>
        <taxon>Chlamydomonadales</taxon>
        <taxon>Chlamydomonadaceae</taxon>
        <taxon>Chlamydomonas</taxon>
    </lineage>
</organism>
<dbReference type="RefSeq" id="XP_042925152.1">
    <property type="nucleotide sequence ID" value="XM_043061625.1"/>
</dbReference>
<feature type="region of interest" description="Disordered" evidence="1">
    <location>
        <begin position="1"/>
        <end position="24"/>
    </location>
</feature>
<name>A0A2K3DTX4_CHLRE</name>
<proteinExistence type="predicted"/>